<evidence type="ECO:0000313" key="7">
    <source>
        <dbReference type="Proteomes" id="UP000326198"/>
    </source>
</evidence>
<dbReference type="GO" id="GO:0030639">
    <property type="term" value="P:polyketide biosynthetic process"/>
    <property type="evidence" value="ECO:0007669"/>
    <property type="project" value="TreeGrafter"/>
</dbReference>
<keyword evidence="7" id="KW-1185">Reference proteome</keyword>
<proteinExistence type="inferred from homology"/>
<evidence type="ECO:0000259" key="4">
    <source>
        <dbReference type="Pfam" id="PF00195"/>
    </source>
</evidence>
<keyword evidence="2 3" id="KW-0808">Transferase</keyword>
<dbReference type="InterPro" id="IPR001099">
    <property type="entry name" value="Chalcone/stilbene_synt_N"/>
</dbReference>
<dbReference type="Proteomes" id="UP000326198">
    <property type="component" value="Unassembled WGS sequence"/>
</dbReference>
<evidence type="ECO:0000256" key="2">
    <source>
        <dbReference type="ARBA" id="ARBA00022679"/>
    </source>
</evidence>
<evidence type="ECO:0000313" key="6">
    <source>
        <dbReference type="EMBL" id="KAE8378939.1"/>
    </source>
</evidence>
<feature type="domain" description="Chalcone/stilbene synthase C-terminal" evidence="5">
    <location>
        <begin position="235"/>
        <end position="321"/>
    </location>
</feature>
<gene>
    <name evidence="6" type="ORF">BDV26DRAFT_260588</name>
</gene>
<sequence>MDDPMWSQPELPNIADIDVLFKGHAIALLSRAAQSAIAEWGGSINDITHIVAVTCTNTANPGFDITLCSTIGLRPTVHRTLLHGLGCAGGVSALRIAHDLLLGAALQGLAARALIVSCDLPTLFARAELRRIDMDQDVGFGLSRFSDGASALVLTNWIGTKVVERAPLWNLLGFRSVIINESERYSELSIGPFGFQPTLSTFIPRLVSSELFTNFMALINSIPSLRSDPIYAMPNSYNWASDFLGRSSLKFAQEVMDLKKSNLSHSCAVYKARGSTVSSAVLNILDYMRYQSANNTNRKDKVIALAIGPGVILEMAVLQMVSTESQRYSALWCE</sequence>
<comment type="similarity">
    <text evidence="1 3">Belongs to the thiolase-like superfamily. Chalcone/stilbene synthases family.</text>
</comment>
<evidence type="ECO:0000256" key="1">
    <source>
        <dbReference type="ARBA" id="ARBA00005531"/>
    </source>
</evidence>
<accession>A0A5N7BAZ4</accession>
<name>A0A5N7BAZ4_9EURO</name>
<evidence type="ECO:0000259" key="5">
    <source>
        <dbReference type="Pfam" id="PF02797"/>
    </source>
</evidence>
<protein>
    <submittedName>
        <fullName evidence="6">Thiolase-like protein</fullName>
    </submittedName>
</protein>
<dbReference type="InterPro" id="IPR011141">
    <property type="entry name" value="Polyketide_synthase_type-III"/>
</dbReference>
<dbReference type="PANTHER" id="PTHR11877">
    <property type="entry name" value="HYDROXYMETHYLGLUTARYL-COA SYNTHASE"/>
    <property type="match status" value="1"/>
</dbReference>
<dbReference type="EMBL" id="ML736201">
    <property type="protein sequence ID" value="KAE8378939.1"/>
    <property type="molecule type" value="Genomic_DNA"/>
</dbReference>
<dbReference type="PANTHER" id="PTHR11877:SF46">
    <property type="entry name" value="TYPE III POLYKETIDE SYNTHASE A"/>
    <property type="match status" value="1"/>
</dbReference>
<dbReference type="Pfam" id="PF02797">
    <property type="entry name" value="Chal_sti_synt_C"/>
    <property type="match status" value="1"/>
</dbReference>
<keyword evidence="3" id="KW-0012">Acyltransferase</keyword>
<dbReference type="AlphaFoldDB" id="A0A5N7BAZ4"/>
<reference evidence="6 7" key="1">
    <citation type="submission" date="2019-04" db="EMBL/GenBank/DDBJ databases">
        <title>Friends and foes A comparative genomics studyof 23 Aspergillus species from section Flavi.</title>
        <authorList>
            <consortium name="DOE Joint Genome Institute"/>
            <person name="Kjaerbolling I."/>
            <person name="Vesth T."/>
            <person name="Frisvad J.C."/>
            <person name="Nybo J.L."/>
            <person name="Theobald S."/>
            <person name="Kildgaard S."/>
            <person name="Isbrandt T."/>
            <person name="Kuo A."/>
            <person name="Sato A."/>
            <person name="Lyhne E.K."/>
            <person name="Kogle M.E."/>
            <person name="Wiebenga A."/>
            <person name="Kun R.S."/>
            <person name="Lubbers R.J."/>
            <person name="Makela M.R."/>
            <person name="Barry K."/>
            <person name="Chovatia M."/>
            <person name="Clum A."/>
            <person name="Daum C."/>
            <person name="Haridas S."/>
            <person name="He G."/>
            <person name="LaButti K."/>
            <person name="Lipzen A."/>
            <person name="Mondo S."/>
            <person name="Riley R."/>
            <person name="Salamov A."/>
            <person name="Simmons B.A."/>
            <person name="Magnuson J.K."/>
            <person name="Henrissat B."/>
            <person name="Mortensen U.H."/>
            <person name="Larsen T.O."/>
            <person name="Devries R.P."/>
            <person name="Grigoriev I.V."/>
            <person name="Machida M."/>
            <person name="Baker S.E."/>
            <person name="Andersen M.R."/>
        </authorList>
    </citation>
    <scope>NUCLEOTIDE SEQUENCE [LARGE SCALE GENOMIC DNA]</scope>
    <source>
        <strain evidence="6 7">IBT 29228</strain>
    </source>
</reference>
<dbReference type="GO" id="GO:0016747">
    <property type="term" value="F:acyltransferase activity, transferring groups other than amino-acyl groups"/>
    <property type="evidence" value="ECO:0007669"/>
    <property type="project" value="InterPro"/>
</dbReference>
<dbReference type="SUPFAM" id="SSF53901">
    <property type="entry name" value="Thiolase-like"/>
    <property type="match status" value="2"/>
</dbReference>
<dbReference type="InterPro" id="IPR016039">
    <property type="entry name" value="Thiolase-like"/>
</dbReference>
<dbReference type="PIRSF" id="PIRSF000451">
    <property type="entry name" value="PKS_III"/>
    <property type="match status" value="1"/>
</dbReference>
<organism evidence="6 7">
    <name type="scientific">Aspergillus bertholletiae</name>
    <dbReference type="NCBI Taxonomy" id="1226010"/>
    <lineage>
        <taxon>Eukaryota</taxon>
        <taxon>Fungi</taxon>
        <taxon>Dikarya</taxon>
        <taxon>Ascomycota</taxon>
        <taxon>Pezizomycotina</taxon>
        <taxon>Eurotiomycetes</taxon>
        <taxon>Eurotiomycetidae</taxon>
        <taxon>Eurotiales</taxon>
        <taxon>Aspergillaceae</taxon>
        <taxon>Aspergillus</taxon>
        <taxon>Aspergillus subgen. Circumdati</taxon>
    </lineage>
</organism>
<dbReference type="Pfam" id="PF00195">
    <property type="entry name" value="Chal_sti_synt_N"/>
    <property type="match status" value="1"/>
</dbReference>
<dbReference type="Gene3D" id="3.40.47.10">
    <property type="match status" value="2"/>
</dbReference>
<evidence type="ECO:0000256" key="3">
    <source>
        <dbReference type="RuleBase" id="RU003633"/>
    </source>
</evidence>
<dbReference type="InterPro" id="IPR012328">
    <property type="entry name" value="Chalcone/stilbene_synt_C"/>
</dbReference>
<feature type="domain" description="Chalcone/stilbene synthase N-terminal" evidence="4">
    <location>
        <begin position="26"/>
        <end position="154"/>
    </location>
</feature>
<dbReference type="OrthoDB" id="329835at2759"/>